<sequence>MFSLILYIGTTWFVWHYVSKTLQASGINKFFRHSCGALFSLVIAYITFFSNEPQSTVKLEQNSENAIHKATIYAQTSILSLIKEKPTQAYLSNNLATPLPQADMEAVEHHISVRSSFSPKQLDKINNTQAVSHLSVHHQENKQHSKLQNKAQDQNLPKFTQNGSNHSDSASKRHHHRCDKHSGNQSHHCNHAKQLPPHCTVSNTKSVHKPLCENYCG</sequence>
<reference evidence="2 3" key="1">
    <citation type="submission" date="2018-12" db="EMBL/GenBank/DDBJ databases">
        <authorList>
            <consortium name="Pathogen Informatics"/>
        </authorList>
    </citation>
    <scope>NUCLEOTIDE SEQUENCE [LARGE SCALE GENOMIC DNA]</scope>
    <source>
        <strain evidence="2 3">NCTC8529</strain>
    </source>
</reference>
<organism evidence="2 3">
    <name type="scientific">Actinobacillus equuli</name>
    <dbReference type="NCBI Taxonomy" id="718"/>
    <lineage>
        <taxon>Bacteria</taxon>
        <taxon>Pseudomonadati</taxon>
        <taxon>Pseudomonadota</taxon>
        <taxon>Gammaproteobacteria</taxon>
        <taxon>Pasteurellales</taxon>
        <taxon>Pasteurellaceae</taxon>
        <taxon>Actinobacillus</taxon>
    </lineage>
</organism>
<dbReference type="GeneID" id="92742921"/>
<dbReference type="AlphaFoldDB" id="A0AAX3FH77"/>
<proteinExistence type="predicted"/>
<evidence type="ECO:0000313" key="3">
    <source>
        <dbReference type="Proteomes" id="UP000268529"/>
    </source>
</evidence>
<dbReference type="RefSeq" id="WP_052190390.1">
    <property type="nucleotide sequence ID" value="NZ_LR134310.1"/>
</dbReference>
<gene>
    <name evidence="2" type="ORF">NCTC8529_00298</name>
</gene>
<protein>
    <submittedName>
        <fullName evidence="2">Uncharacterized protein</fullName>
    </submittedName>
</protein>
<evidence type="ECO:0000256" key="1">
    <source>
        <dbReference type="SAM" id="MobiDB-lite"/>
    </source>
</evidence>
<feature type="compositionally biased region" description="Polar residues" evidence="1">
    <location>
        <begin position="156"/>
        <end position="168"/>
    </location>
</feature>
<feature type="region of interest" description="Disordered" evidence="1">
    <location>
        <begin position="156"/>
        <end position="203"/>
    </location>
</feature>
<accession>A0AAX3FH77</accession>
<dbReference type="EMBL" id="LR134310">
    <property type="protein sequence ID" value="VEE89467.1"/>
    <property type="molecule type" value="Genomic_DNA"/>
</dbReference>
<evidence type="ECO:0000313" key="2">
    <source>
        <dbReference type="EMBL" id="VEE89467.1"/>
    </source>
</evidence>
<name>A0AAX3FH77_ACTEU</name>
<dbReference type="Proteomes" id="UP000268529">
    <property type="component" value="Chromosome"/>
</dbReference>